<evidence type="ECO:0000313" key="2">
    <source>
        <dbReference type="EMBL" id="KAF4592147.1"/>
    </source>
</evidence>
<dbReference type="OrthoDB" id="447842at2759"/>
<evidence type="ECO:0000313" key="3">
    <source>
        <dbReference type="Proteomes" id="UP000562929"/>
    </source>
</evidence>
<proteinExistence type="predicted"/>
<dbReference type="GO" id="GO:0035539">
    <property type="term" value="F:8-oxo-7,8-dihydrodeoxyguanosine triphosphate pyrophosphatase activity"/>
    <property type="evidence" value="ECO:0007669"/>
    <property type="project" value="TreeGrafter"/>
</dbReference>
<dbReference type="Gene3D" id="3.90.79.10">
    <property type="entry name" value="Nucleoside Triphosphate Pyrophosphohydrolase"/>
    <property type="match status" value="1"/>
</dbReference>
<feature type="domain" description="Nudix hydrolase" evidence="1">
    <location>
        <begin position="6"/>
        <end position="137"/>
    </location>
</feature>
<dbReference type="CDD" id="cd04678">
    <property type="entry name" value="NUDIX_MTH2_Nudt15"/>
    <property type="match status" value="1"/>
</dbReference>
<dbReference type="PANTHER" id="PTHR16099:SF5">
    <property type="entry name" value="NUCLEOTIDE TRIPHOSPHATE DIPHOSPHATASE NUDT15"/>
    <property type="match status" value="1"/>
</dbReference>
<dbReference type="InterPro" id="IPR000086">
    <property type="entry name" value="NUDIX_hydrolase_dom"/>
</dbReference>
<dbReference type="PANTHER" id="PTHR16099">
    <property type="entry name" value="8-OXO-DGTP DIPHOSPHATES NUDT15"/>
    <property type="match status" value="1"/>
</dbReference>
<dbReference type="GO" id="GO:0005829">
    <property type="term" value="C:cytosol"/>
    <property type="evidence" value="ECO:0007669"/>
    <property type="project" value="TreeGrafter"/>
</dbReference>
<dbReference type="PROSITE" id="PS51462">
    <property type="entry name" value="NUDIX"/>
    <property type="match status" value="1"/>
</dbReference>
<dbReference type="SUPFAM" id="SSF55811">
    <property type="entry name" value="Nudix"/>
    <property type="match status" value="1"/>
</dbReference>
<keyword evidence="3" id="KW-1185">Reference proteome</keyword>
<dbReference type="GO" id="GO:0006203">
    <property type="term" value="P:dGTP catabolic process"/>
    <property type="evidence" value="ECO:0007669"/>
    <property type="project" value="TreeGrafter"/>
</dbReference>
<comment type="caution">
    <text evidence="2">The sequence shown here is derived from an EMBL/GenBank/DDBJ whole genome shotgun (WGS) entry which is preliminary data.</text>
</comment>
<name>A0A8H4QAE2_9HYPO</name>
<organism evidence="2 3">
    <name type="scientific">Ophiocordyceps camponoti-floridani</name>
    <dbReference type="NCBI Taxonomy" id="2030778"/>
    <lineage>
        <taxon>Eukaryota</taxon>
        <taxon>Fungi</taxon>
        <taxon>Dikarya</taxon>
        <taxon>Ascomycota</taxon>
        <taxon>Pezizomycotina</taxon>
        <taxon>Sordariomycetes</taxon>
        <taxon>Hypocreomycetidae</taxon>
        <taxon>Hypocreales</taxon>
        <taxon>Ophiocordycipitaceae</taxon>
        <taxon>Ophiocordyceps</taxon>
    </lineage>
</organism>
<dbReference type="EMBL" id="JAACLJ010000002">
    <property type="protein sequence ID" value="KAF4592147.1"/>
    <property type="molecule type" value="Genomic_DNA"/>
</dbReference>
<accession>A0A8H4QAE2</accession>
<dbReference type="AlphaFoldDB" id="A0A8H4QAE2"/>
<reference evidence="2 3" key="1">
    <citation type="journal article" date="2020" name="G3 (Bethesda)">
        <title>Genetic Underpinnings of Host Manipulation by Ophiocordyceps as Revealed by Comparative Transcriptomics.</title>
        <authorList>
            <person name="Will I."/>
            <person name="Das B."/>
            <person name="Trinh T."/>
            <person name="Brachmann A."/>
            <person name="Ohm R.A."/>
            <person name="de Bekker C."/>
        </authorList>
    </citation>
    <scope>NUCLEOTIDE SEQUENCE [LARGE SCALE GENOMIC DNA]</scope>
    <source>
        <strain evidence="2 3">EC05</strain>
    </source>
</reference>
<gene>
    <name evidence="2" type="ORF">GQ602_002446</name>
</gene>
<evidence type="ECO:0000259" key="1">
    <source>
        <dbReference type="PROSITE" id="PS51462"/>
    </source>
</evidence>
<dbReference type="InterPro" id="IPR015797">
    <property type="entry name" value="NUDIX_hydrolase-like_dom_sf"/>
</dbReference>
<sequence length="246" mass="27333">MPLPVTPLHGVSAIVINAHDQLLVSQRFGSHGAGSWQMPGGHLEDGEGILFCTAREVKEESGLDVRPLRVVETTYDVFAQAHKHYLTWFVLCEMMDADAEPETMEPEKSSGWFWKKPAHLTGLNLFLPLQQLLQKHPTVEAMTRAPGPVIELPSGLRRLKIRWEDQDHGLDGVARIERDVLVLASGADIMIEGASPVVHGCFVRIVVSRSETTSYDVQWAMGKDVVVLDRHRARVAGLLELCGEME</sequence>
<dbReference type="Pfam" id="PF00293">
    <property type="entry name" value="NUDIX"/>
    <property type="match status" value="1"/>
</dbReference>
<protein>
    <submittedName>
        <fullName evidence="2">NUDIX domain-containing protein</fullName>
    </submittedName>
</protein>
<dbReference type="Proteomes" id="UP000562929">
    <property type="component" value="Unassembled WGS sequence"/>
</dbReference>